<dbReference type="Proteomes" id="UP001176940">
    <property type="component" value="Unassembled WGS sequence"/>
</dbReference>
<reference evidence="2" key="1">
    <citation type="submission" date="2023-07" db="EMBL/GenBank/DDBJ databases">
        <authorList>
            <person name="Stuckert A."/>
        </authorList>
    </citation>
    <scope>NUCLEOTIDE SEQUENCE</scope>
</reference>
<gene>
    <name evidence="2" type="ORF">RIMI_LOCUS3790501</name>
</gene>
<protein>
    <submittedName>
        <fullName evidence="2">Uncharacterized protein</fullName>
    </submittedName>
</protein>
<proteinExistence type="predicted"/>
<accession>A0ABN9KZE7</accession>
<organism evidence="2 3">
    <name type="scientific">Ranitomeya imitator</name>
    <name type="common">mimic poison frog</name>
    <dbReference type="NCBI Taxonomy" id="111125"/>
    <lineage>
        <taxon>Eukaryota</taxon>
        <taxon>Metazoa</taxon>
        <taxon>Chordata</taxon>
        <taxon>Craniata</taxon>
        <taxon>Vertebrata</taxon>
        <taxon>Euteleostomi</taxon>
        <taxon>Amphibia</taxon>
        <taxon>Batrachia</taxon>
        <taxon>Anura</taxon>
        <taxon>Neobatrachia</taxon>
        <taxon>Hyloidea</taxon>
        <taxon>Dendrobatidae</taxon>
        <taxon>Dendrobatinae</taxon>
        <taxon>Ranitomeya</taxon>
    </lineage>
</organism>
<evidence type="ECO:0000313" key="2">
    <source>
        <dbReference type="EMBL" id="CAJ0929336.1"/>
    </source>
</evidence>
<feature type="chain" id="PRO_5045477756" evidence="1">
    <location>
        <begin position="20"/>
        <end position="93"/>
    </location>
</feature>
<name>A0ABN9KZE7_9NEOB</name>
<sequence>MRSTLLLCAFLLLLPGSPARQIQHDIVDTCWFPGRRVQTFMLDSVLKLKHFLDGFGNDMEAAAKDACHSFNPPRGISSGVRGGQSCGHLHQSQ</sequence>
<keyword evidence="3" id="KW-1185">Reference proteome</keyword>
<keyword evidence="1" id="KW-0732">Signal</keyword>
<evidence type="ECO:0000256" key="1">
    <source>
        <dbReference type="SAM" id="SignalP"/>
    </source>
</evidence>
<feature type="signal peptide" evidence="1">
    <location>
        <begin position="1"/>
        <end position="19"/>
    </location>
</feature>
<evidence type="ECO:0000313" key="3">
    <source>
        <dbReference type="Proteomes" id="UP001176940"/>
    </source>
</evidence>
<dbReference type="EMBL" id="CAUEEQ010005813">
    <property type="protein sequence ID" value="CAJ0929336.1"/>
    <property type="molecule type" value="Genomic_DNA"/>
</dbReference>
<comment type="caution">
    <text evidence="2">The sequence shown here is derived from an EMBL/GenBank/DDBJ whole genome shotgun (WGS) entry which is preliminary data.</text>
</comment>